<dbReference type="AlphaFoldDB" id="A0A0D3IHK1"/>
<proteinExistence type="predicted"/>
<dbReference type="EnsemblProtists" id="EOD10736">
    <property type="protein sequence ID" value="EOD10736"/>
    <property type="gene ID" value="EMIHUDRAFT_215549"/>
</dbReference>
<dbReference type="GeneID" id="17256813"/>
<dbReference type="GeneID" id="17254204"/>
<dbReference type="Proteomes" id="UP000013827">
    <property type="component" value="Unassembled WGS sequence"/>
</dbReference>
<feature type="region of interest" description="Disordered" evidence="1">
    <location>
        <begin position="1"/>
        <end position="105"/>
    </location>
</feature>
<name>A0A0D3IHK1_EMIH1</name>
<dbReference type="STRING" id="2903.R1BFG6"/>
<dbReference type="KEGG" id="ehx:EMIHUDRAFT_215549"/>
<protein>
    <recommendedName>
        <fullName evidence="4">DUF1754-domain-containing protein</fullName>
    </recommendedName>
</protein>
<dbReference type="OMA" id="RMEVMER"/>
<evidence type="ECO:0000313" key="2">
    <source>
        <dbReference type="EnsemblProtists" id="EOD10736"/>
    </source>
</evidence>
<reference evidence="2" key="2">
    <citation type="submission" date="2024-10" db="UniProtKB">
        <authorList>
            <consortium name="EnsemblProtists"/>
        </authorList>
    </citation>
    <scope>IDENTIFICATION</scope>
</reference>
<evidence type="ECO:0008006" key="4">
    <source>
        <dbReference type="Google" id="ProtNLM"/>
    </source>
</evidence>
<dbReference type="GO" id="GO:0005730">
    <property type="term" value="C:nucleolus"/>
    <property type="evidence" value="ECO:0007669"/>
    <property type="project" value="TreeGrafter"/>
</dbReference>
<dbReference type="KEGG" id="ehx:EMIHUDRAFT_249251"/>
<dbReference type="HOGENOM" id="CLU_098435_1_1_1"/>
<dbReference type="PANTHER" id="PTHR13282">
    <property type="entry name" value="PROTEIN FAM32A"/>
    <property type="match status" value="1"/>
</dbReference>
<sequence>MSDAYSNVIGGGLKLKGAGVSKKKKRKKDAVSAAASSELGDETASTSAAEGSSSTSAAEGSAAAAPPASQLPGAARFTDTERRRMEVMERRKLDEVAKGKVKSHREQVREFNDYLGSLPEHYDLPKVSKGN</sequence>
<evidence type="ECO:0000313" key="3">
    <source>
        <dbReference type="Proteomes" id="UP000013827"/>
    </source>
</evidence>
<dbReference type="PaxDb" id="2903-EOD08052"/>
<feature type="compositionally biased region" description="Low complexity" evidence="1">
    <location>
        <begin position="31"/>
        <end position="75"/>
    </location>
</feature>
<dbReference type="RefSeq" id="XP_005760481.1">
    <property type="nucleotide sequence ID" value="XM_005760424.1"/>
</dbReference>
<dbReference type="RefSeq" id="XP_005763165.1">
    <property type="nucleotide sequence ID" value="XM_005763108.1"/>
</dbReference>
<reference evidence="3" key="1">
    <citation type="journal article" date="2013" name="Nature">
        <title>Pan genome of the phytoplankton Emiliania underpins its global distribution.</title>
        <authorList>
            <person name="Read B.A."/>
            <person name="Kegel J."/>
            <person name="Klute M.J."/>
            <person name="Kuo A."/>
            <person name="Lefebvre S.C."/>
            <person name="Maumus F."/>
            <person name="Mayer C."/>
            <person name="Miller J."/>
            <person name="Monier A."/>
            <person name="Salamov A."/>
            <person name="Young J."/>
            <person name="Aguilar M."/>
            <person name="Claverie J.M."/>
            <person name="Frickenhaus S."/>
            <person name="Gonzalez K."/>
            <person name="Herman E.K."/>
            <person name="Lin Y.C."/>
            <person name="Napier J."/>
            <person name="Ogata H."/>
            <person name="Sarno A.F."/>
            <person name="Shmutz J."/>
            <person name="Schroeder D."/>
            <person name="de Vargas C."/>
            <person name="Verret F."/>
            <person name="von Dassow P."/>
            <person name="Valentin K."/>
            <person name="Van de Peer Y."/>
            <person name="Wheeler G."/>
            <person name="Dacks J.B."/>
            <person name="Delwiche C.F."/>
            <person name="Dyhrman S.T."/>
            <person name="Glockner G."/>
            <person name="John U."/>
            <person name="Richards T."/>
            <person name="Worden A.Z."/>
            <person name="Zhang X."/>
            <person name="Grigoriev I.V."/>
            <person name="Allen A.E."/>
            <person name="Bidle K."/>
            <person name="Borodovsky M."/>
            <person name="Bowler C."/>
            <person name="Brownlee C."/>
            <person name="Cock J.M."/>
            <person name="Elias M."/>
            <person name="Gladyshev V.N."/>
            <person name="Groth M."/>
            <person name="Guda C."/>
            <person name="Hadaegh A."/>
            <person name="Iglesias-Rodriguez M.D."/>
            <person name="Jenkins J."/>
            <person name="Jones B.M."/>
            <person name="Lawson T."/>
            <person name="Leese F."/>
            <person name="Lindquist E."/>
            <person name="Lobanov A."/>
            <person name="Lomsadze A."/>
            <person name="Malik S.B."/>
            <person name="Marsh M.E."/>
            <person name="Mackinder L."/>
            <person name="Mock T."/>
            <person name="Mueller-Roeber B."/>
            <person name="Pagarete A."/>
            <person name="Parker M."/>
            <person name="Probert I."/>
            <person name="Quesneville H."/>
            <person name="Raines C."/>
            <person name="Rensing S.A."/>
            <person name="Riano-Pachon D.M."/>
            <person name="Richier S."/>
            <person name="Rokitta S."/>
            <person name="Shiraiwa Y."/>
            <person name="Soanes D.M."/>
            <person name="van der Giezen M."/>
            <person name="Wahlund T.M."/>
            <person name="Williams B."/>
            <person name="Wilson W."/>
            <person name="Wolfe G."/>
            <person name="Wurch L.L."/>
        </authorList>
    </citation>
    <scope>NUCLEOTIDE SEQUENCE</scope>
</reference>
<dbReference type="eggNOG" id="KOG3410">
    <property type="taxonomic scope" value="Eukaryota"/>
</dbReference>
<accession>A0A0D3IHK1</accession>
<evidence type="ECO:0000256" key="1">
    <source>
        <dbReference type="SAM" id="MobiDB-lite"/>
    </source>
</evidence>
<dbReference type="InterPro" id="IPR013865">
    <property type="entry name" value="FAM32A"/>
</dbReference>
<organism evidence="2 3">
    <name type="scientific">Emiliania huxleyi (strain CCMP1516)</name>
    <dbReference type="NCBI Taxonomy" id="280463"/>
    <lineage>
        <taxon>Eukaryota</taxon>
        <taxon>Haptista</taxon>
        <taxon>Haptophyta</taxon>
        <taxon>Prymnesiophyceae</taxon>
        <taxon>Isochrysidales</taxon>
        <taxon>Noelaerhabdaceae</taxon>
        <taxon>Emiliania</taxon>
    </lineage>
</organism>
<dbReference type="PANTHER" id="PTHR13282:SF6">
    <property type="entry name" value="PROTEIN FAM32A"/>
    <property type="match status" value="1"/>
</dbReference>
<dbReference type="Pfam" id="PF08555">
    <property type="entry name" value="FAM32A"/>
    <property type="match status" value="1"/>
</dbReference>
<keyword evidence="3" id="KW-1185">Reference proteome</keyword>
<feature type="compositionally biased region" description="Basic and acidic residues" evidence="1">
    <location>
        <begin position="78"/>
        <end position="105"/>
    </location>
</feature>
<dbReference type="EnsemblProtists" id="EOD08052">
    <property type="protein sequence ID" value="EOD08052"/>
    <property type="gene ID" value="EMIHUDRAFT_249251"/>
</dbReference>